<dbReference type="GO" id="GO:0016740">
    <property type="term" value="F:transferase activity"/>
    <property type="evidence" value="ECO:0007669"/>
    <property type="project" value="UniProtKB-KW"/>
</dbReference>
<feature type="transmembrane region" description="Helical" evidence="1">
    <location>
        <begin position="226"/>
        <end position="245"/>
    </location>
</feature>
<feature type="transmembrane region" description="Helical" evidence="1">
    <location>
        <begin position="172"/>
        <end position="191"/>
    </location>
</feature>
<keyword evidence="3" id="KW-0808">Transferase</keyword>
<feature type="transmembrane region" description="Helical" evidence="1">
    <location>
        <begin position="360"/>
        <end position="383"/>
    </location>
</feature>
<feature type="transmembrane region" description="Helical" evidence="1">
    <location>
        <begin position="319"/>
        <end position="340"/>
    </location>
</feature>
<feature type="transmembrane region" description="Helical" evidence="1">
    <location>
        <begin position="395"/>
        <end position="412"/>
    </location>
</feature>
<feature type="domain" description="DUF6311" evidence="2">
    <location>
        <begin position="54"/>
        <end position="344"/>
    </location>
</feature>
<evidence type="ECO:0000256" key="1">
    <source>
        <dbReference type="SAM" id="Phobius"/>
    </source>
</evidence>
<dbReference type="Proteomes" id="UP000612899">
    <property type="component" value="Unassembled WGS sequence"/>
</dbReference>
<feature type="transmembrane region" description="Helical" evidence="1">
    <location>
        <begin position="93"/>
        <end position="111"/>
    </location>
</feature>
<feature type="transmembrane region" description="Helical" evidence="1">
    <location>
        <begin position="298"/>
        <end position="314"/>
    </location>
</feature>
<dbReference type="Pfam" id="PF19830">
    <property type="entry name" value="DUF6311"/>
    <property type="match status" value="1"/>
</dbReference>
<feature type="transmembrane region" description="Helical" evidence="1">
    <location>
        <begin position="67"/>
        <end position="87"/>
    </location>
</feature>
<reference evidence="3" key="1">
    <citation type="submission" date="2021-01" db="EMBL/GenBank/DDBJ databases">
        <title>Whole genome shotgun sequence of Rhizocola hellebori NBRC 109834.</title>
        <authorList>
            <person name="Komaki H."/>
            <person name="Tamura T."/>
        </authorList>
    </citation>
    <scope>NUCLEOTIDE SEQUENCE</scope>
    <source>
        <strain evidence="3">NBRC 109834</strain>
    </source>
</reference>
<accession>A0A8J3QFH8</accession>
<evidence type="ECO:0000313" key="3">
    <source>
        <dbReference type="EMBL" id="GIH09959.1"/>
    </source>
</evidence>
<organism evidence="3 4">
    <name type="scientific">Rhizocola hellebori</name>
    <dbReference type="NCBI Taxonomy" id="1392758"/>
    <lineage>
        <taxon>Bacteria</taxon>
        <taxon>Bacillati</taxon>
        <taxon>Actinomycetota</taxon>
        <taxon>Actinomycetes</taxon>
        <taxon>Micromonosporales</taxon>
        <taxon>Micromonosporaceae</taxon>
        <taxon>Rhizocola</taxon>
    </lineage>
</organism>
<keyword evidence="1" id="KW-1133">Transmembrane helix</keyword>
<dbReference type="InterPro" id="IPR046278">
    <property type="entry name" value="DUF6311"/>
</dbReference>
<evidence type="ECO:0000313" key="4">
    <source>
        <dbReference type="Proteomes" id="UP000612899"/>
    </source>
</evidence>
<dbReference type="AlphaFoldDB" id="A0A8J3QFH8"/>
<keyword evidence="4" id="KW-1185">Reference proteome</keyword>
<feature type="transmembrane region" description="Helical" evidence="1">
    <location>
        <begin position="197"/>
        <end position="214"/>
    </location>
</feature>
<dbReference type="EMBL" id="BONY01000080">
    <property type="protein sequence ID" value="GIH09959.1"/>
    <property type="molecule type" value="Genomic_DNA"/>
</dbReference>
<sequence>MLVCLSYVLLAWWLTAGLWRNPDTRTLGLNVADQTLVEWFLSYASRVWLGDFSLVTDRLNAPDGINMLTNAATVGLGVIFAPVTFLFGAPTTFALIMLVNLAATAVGWYLLMVKVMRLSRPASAVAAAFCGFAPGMVSQSNSHLHITAQWLVPLMIWCVITMMRSAADRRRAWRLAGASALFGLLVVVQVFIGEETLLLVAFSLVVMTVVYIIWERPPLSQIGRFAAGVVMAVSVAVPLLIYPLWTQFNGPQSVPNGVFSPDYFSADVASFVAYSPLSIAGTPENARLSTGAAEYNTFFGWPLVLLVLALGFWLRRNAIAVACVAATIVMALLSLGPKIVIERERTTFSGPYLFFKGVPVIDGALPMRFALAMIPLIAILLAIAWDQASRDSENYVRFGVPAFIVAALLPLLPTPLPTTDRVGVPVFYTEGHWRECASDGDVIVPVPPATPHEPGPMRFATAADAAFSMPEGFFIGPYGRGGSATVGTYKLPTSATLAAVAKTGKLPDGSDPSAVTDQMRAQARADLARWGASCVVLTAHPYAAELRTTVEALLGPGRPVADAVIWPISR</sequence>
<proteinExistence type="predicted"/>
<keyword evidence="1" id="KW-0812">Transmembrane</keyword>
<gene>
    <name evidence="3" type="ORF">Rhe02_80260</name>
</gene>
<name>A0A8J3QFH8_9ACTN</name>
<comment type="caution">
    <text evidence="3">The sequence shown here is derived from an EMBL/GenBank/DDBJ whole genome shotgun (WGS) entry which is preliminary data.</text>
</comment>
<evidence type="ECO:0000259" key="2">
    <source>
        <dbReference type="Pfam" id="PF19830"/>
    </source>
</evidence>
<protein>
    <submittedName>
        <fullName evidence="3">Glycosyl transferase</fullName>
    </submittedName>
</protein>
<keyword evidence="1" id="KW-0472">Membrane</keyword>